<reference evidence="1 2" key="1">
    <citation type="submission" date="2015-06" db="EMBL/GenBank/DDBJ databases">
        <authorList>
            <person name="Xie B.-B."/>
            <person name="Rong J.-C."/>
            <person name="Qin Q.-L."/>
            <person name="Zhang Y.-Z."/>
        </authorList>
    </citation>
    <scope>NUCLEOTIDE SEQUENCE [LARGE SCALE GENOMIC DNA]</scope>
    <source>
        <strain evidence="1 2">JCM 20779</strain>
    </source>
</reference>
<dbReference type="InterPro" id="IPR036515">
    <property type="entry name" value="Transposase_17_sf"/>
</dbReference>
<dbReference type="EMBL" id="CP011924">
    <property type="protein sequence ID" value="ATD08292.1"/>
    <property type="molecule type" value="Genomic_DNA"/>
</dbReference>
<sequence>MPDHFHGLLTLGNTQLGKVVGELKGRTAYLLNNLSCG</sequence>
<dbReference type="SUPFAM" id="SSF143422">
    <property type="entry name" value="Transposase IS200-like"/>
    <property type="match status" value="1"/>
</dbReference>
<evidence type="ECO:0000313" key="2">
    <source>
        <dbReference type="Proteomes" id="UP000016521"/>
    </source>
</evidence>
<accession>A0ABM6NH46</accession>
<evidence type="ECO:0008006" key="3">
    <source>
        <dbReference type="Google" id="ProtNLM"/>
    </source>
</evidence>
<dbReference type="Proteomes" id="UP000016521">
    <property type="component" value="Chromosome I"/>
</dbReference>
<organism evidence="1 2">
    <name type="scientific">Pseudoalteromonas piscicida</name>
    <dbReference type="NCBI Taxonomy" id="43662"/>
    <lineage>
        <taxon>Bacteria</taxon>
        <taxon>Pseudomonadati</taxon>
        <taxon>Pseudomonadota</taxon>
        <taxon>Gammaproteobacteria</taxon>
        <taxon>Alteromonadales</taxon>
        <taxon>Pseudoalteromonadaceae</taxon>
        <taxon>Pseudoalteromonas</taxon>
    </lineage>
</organism>
<gene>
    <name evidence="1" type="ORF">PPIS_a3515</name>
</gene>
<keyword evidence="2" id="KW-1185">Reference proteome</keyword>
<protein>
    <recommendedName>
        <fullName evidence="3">Transposase</fullName>
    </recommendedName>
</protein>
<dbReference type="RefSeq" id="WP_349194647.1">
    <property type="nucleotide sequence ID" value="NZ_JAXGFZ010000002.1"/>
</dbReference>
<name>A0ABM6NH46_PSEO7</name>
<evidence type="ECO:0000313" key="1">
    <source>
        <dbReference type="EMBL" id="ATD08292.1"/>
    </source>
</evidence>
<proteinExistence type="predicted"/>
<dbReference type="Gene3D" id="3.30.70.1290">
    <property type="entry name" value="Transposase IS200-like"/>
    <property type="match status" value="1"/>
</dbReference>